<gene>
    <name evidence="1" type="ORF">SC09_Contig19orf01060</name>
</gene>
<dbReference type="EMBL" id="JXBC01000002">
    <property type="protein sequence ID" value="KIU12549.1"/>
    <property type="molecule type" value="Genomic_DNA"/>
</dbReference>
<accession>A0A0D1JJ54</accession>
<dbReference type="AlphaFoldDB" id="A0A0D1JJ54"/>
<name>A0A0D1JJ54_BACIU</name>
<proteinExistence type="predicted"/>
<evidence type="ECO:0000313" key="2">
    <source>
        <dbReference type="Proteomes" id="UP000032247"/>
    </source>
</evidence>
<protein>
    <submittedName>
        <fullName evidence="1">Uncharacterized protein</fullName>
    </submittedName>
</protein>
<reference evidence="1 2" key="1">
    <citation type="submission" date="2014-12" db="EMBL/GenBank/DDBJ databases">
        <title>Comparative genome analysis of Bacillus coagulans HM-08, Clostridium butyricum HM-68, Bacillus subtilis HM-66 and Bacillus licheniformis BL-09.</title>
        <authorList>
            <person name="Zhang H."/>
        </authorList>
    </citation>
    <scope>NUCLEOTIDE SEQUENCE [LARGE SCALE GENOMIC DNA]</scope>
    <source>
        <strain evidence="1 2">HM-66</strain>
    </source>
</reference>
<evidence type="ECO:0000313" key="1">
    <source>
        <dbReference type="EMBL" id="KIU12549.1"/>
    </source>
</evidence>
<organism evidence="1 2">
    <name type="scientific">Bacillus subtilis</name>
    <dbReference type="NCBI Taxonomy" id="1423"/>
    <lineage>
        <taxon>Bacteria</taxon>
        <taxon>Bacillati</taxon>
        <taxon>Bacillota</taxon>
        <taxon>Bacilli</taxon>
        <taxon>Bacillales</taxon>
        <taxon>Bacillaceae</taxon>
        <taxon>Bacillus</taxon>
    </lineage>
</organism>
<sequence length="52" mass="5968">MIFLNGSRYGSQIEAKKRPTAVSLVLGTHDIKIYMIRANEYILINKLKTEKT</sequence>
<comment type="caution">
    <text evidence="1">The sequence shown here is derived from an EMBL/GenBank/DDBJ whole genome shotgun (WGS) entry which is preliminary data.</text>
</comment>
<dbReference type="Proteomes" id="UP000032247">
    <property type="component" value="Unassembled WGS sequence"/>
</dbReference>